<keyword evidence="2" id="KW-0812">Transmembrane</keyword>
<dbReference type="OrthoDB" id="6157510at2759"/>
<feature type="compositionally biased region" description="Basic and acidic residues" evidence="1">
    <location>
        <begin position="256"/>
        <end position="265"/>
    </location>
</feature>
<feature type="compositionally biased region" description="Basic and acidic residues" evidence="1">
    <location>
        <begin position="57"/>
        <end position="87"/>
    </location>
</feature>
<feature type="compositionally biased region" description="Polar residues" evidence="1">
    <location>
        <begin position="285"/>
        <end position="304"/>
    </location>
</feature>
<feature type="transmembrane region" description="Helical" evidence="2">
    <location>
        <begin position="511"/>
        <end position="533"/>
    </location>
</feature>
<dbReference type="PANTHER" id="PTHR33444">
    <property type="entry name" value="SI:DKEY-19B23.12-RELATED"/>
    <property type="match status" value="1"/>
</dbReference>
<accession>A0A815JM32</accession>
<dbReference type="PANTHER" id="PTHR33444:SF2">
    <property type="entry name" value="MARVEL DOMAIN-CONTAINING PROTEIN"/>
    <property type="match status" value="1"/>
</dbReference>
<reference evidence="3" key="1">
    <citation type="submission" date="2021-02" db="EMBL/GenBank/DDBJ databases">
        <authorList>
            <person name="Nowell W R."/>
        </authorList>
    </citation>
    <scope>NUCLEOTIDE SEQUENCE</scope>
</reference>
<gene>
    <name evidence="3" type="ORF">QVE165_LOCUS35514</name>
</gene>
<comment type="caution">
    <text evidence="3">The sequence shown here is derived from an EMBL/GenBank/DDBJ whole genome shotgun (WGS) entry which is preliminary data.</text>
</comment>
<evidence type="ECO:0000313" key="4">
    <source>
        <dbReference type="Proteomes" id="UP000663832"/>
    </source>
</evidence>
<feature type="region of interest" description="Disordered" evidence="1">
    <location>
        <begin position="1"/>
        <end position="346"/>
    </location>
</feature>
<proteinExistence type="predicted"/>
<protein>
    <submittedName>
        <fullName evidence="3">Uncharacterized protein</fullName>
    </submittedName>
</protein>
<dbReference type="Proteomes" id="UP000663832">
    <property type="component" value="Unassembled WGS sequence"/>
</dbReference>
<feature type="compositionally biased region" description="Basic and acidic residues" evidence="1">
    <location>
        <begin position="329"/>
        <end position="346"/>
    </location>
</feature>
<name>A0A815JM32_9BILA</name>
<dbReference type="InterPro" id="IPR040350">
    <property type="entry name" value="TMEM272"/>
</dbReference>
<sequence>MGDTTDTDTDLNKTEEPTPSRGLAAMVAKINLSPEQNTDTEPNNENHQQANTETEDTSNKNDETAKVENDPEDAQREAALVEDKEGGENTQQEAAPEGDKADEEATQQDAPAEGGDAAGEENKQQDATTEGDKAAATLQATPDGDKADEQATQQDAATVGGKADEENTQENATPKGDKIAAEEIKQQDATSEGDKATDEENKQQDAATTGSKADEENTQQDAATTGGKADEEILQGAAPQENKDGVEETLNSTAPTEEKGDEIKVSEGSTSVGDKDTSSIKEENTSTVNDQEDVTSVNPSSVVAPNNEDDTTSSKADAPSTNLENQVPPDDKTETDLSKKPDIDLNKEEVLRKDSAAAVVKNESDPIASINDGTVENQPVLNAVNNQEPDKSVAAIVNQEITTSPMQQSELILKKENDPYPKNVTSGDPNIEIINDHVPEINANPILEEHITIVPGKEPILRSINNDQVVLKMEEDVETDPFLIQKPNENKSKDPNGMEEKIQTLQQNFKVIAAFSGILLILSLIQVIIGCLYKNNCPKNSYIPIYLIVTGILGICLAAVGVGLGCVWTYGSLPTMQMTDPTNTKTYCDKTVSNIAVVTTIISGIFSLVFIICSYCVIAPKNELEPKRPY</sequence>
<keyword evidence="4" id="KW-1185">Reference proteome</keyword>
<keyword evidence="2" id="KW-1133">Transmembrane helix</keyword>
<feature type="compositionally biased region" description="Basic and acidic residues" evidence="1">
    <location>
        <begin position="175"/>
        <end position="203"/>
    </location>
</feature>
<feature type="transmembrane region" description="Helical" evidence="2">
    <location>
        <begin position="591"/>
        <end position="618"/>
    </location>
</feature>
<feature type="compositionally biased region" description="Basic and acidic residues" evidence="1">
    <location>
        <begin position="273"/>
        <end position="284"/>
    </location>
</feature>
<dbReference type="AlphaFoldDB" id="A0A815JM32"/>
<evidence type="ECO:0000256" key="2">
    <source>
        <dbReference type="SAM" id="Phobius"/>
    </source>
</evidence>
<organism evidence="3 4">
    <name type="scientific">Adineta steineri</name>
    <dbReference type="NCBI Taxonomy" id="433720"/>
    <lineage>
        <taxon>Eukaryota</taxon>
        <taxon>Metazoa</taxon>
        <taxon>Spiralia</taxon>
        <taxon>Gnathifera</taxon>
        <taxon>Rotifera</taxon>
        <taxon>Eurotatoria</taxon>
        <taxon>Bdelloidea</taxon>
        <taxon>Adinetida</taxon>
        <taxon>Adinetidae</taxon>
        <taxon>Adineta</taxon>
    </lineage>
</organism>
<dbReference type="EMBL" id="CAJNOM010000346">
    <property type="protein sequence ID" value="CAF1378460.1"/>
    <property type="molecule type" value="Genomic_DNA"/>
</dbReference>
<evidence type="ECO:0000256" key="1">
    <source>
        <dbReference type="SAM" id="MobiDB-lite"/>
    </source>
</evidence>
<keyword evidence="2" id="KW-0472">Membrane</keyword>
<feature type="compositionally biased region" description="Polar residues" evidence="1">
    <location>
        <begin position="33"/>
        <end position="52"/>
    </location>
</feature>
<feature type="compositionally biased region" description="Polar residues" evidence="1">
    <location>
        <begin position="313"/>
        <end position="325"/>
    </location>
</feature>
<feature type="transmembrane region" description="Helical" evidence="2">
    <location>
        <begin position="545"/>
        <end position="571"/>
    </location>
</feature>
<evidence type="ECO:0000313" key="3">
    <source>
        <dbReference type="EMBL" id="CAF1378460.1"/>
    </source>
</evidence>